<keyword evidence="1" id="KW-0812">Transmembrane</keyword>
<reference evidence="2 3" key="1">
    <citation type="submission" date="2018-01" db="EMBL/GenBank/DDBJ databases">
        <title>Draft genome sequence of Sphaerisporangium sp. 7K107.</title>
        <authorList>
            <person name="Sahin N."/>
            <person name="Saygin H."/>
            <person name="Ay H."/>
        </authorList>
    </citation>
    <scope>NUCLEOTIDE SEQUENCE [LARGE SCALE GENOMIC DNA]</scope>
    <source>
        <strain evidence="2 3">7K107</strain>
    </source>
</reference>
<organism evidence="2 3">
    <name type="scientific">Spongiactinospora gelatinilytica</name>
    <dbReference type="NCBI Taxonomy" id="2666298"/>
    <lineage>
        <taxon>Bacteria</taxon>
        <taxon>Bacillati</taxon>
        <taxon>Actinomycetota</taxon>
        <taxon>Actinomycetes</taxon>
        <taxon>Streptosporangiales</taxon>
        <taxon>Streptosporangiaceae</taxon>
        <taxon>Spongiactinospora</taxon>
    </lineage>
</organism>
<dbReference type="InterPro" id="IPR025339">
    <property type="entry name" value="DUF4245"/>
</dbReference>
<protein>
    <submittedName>
        <fullName evidence="2">DUF4245 domain-containing protein</fullName>
    </submittedName>
</protein>
<name>A0A2W2HZT3_9ACTN</name>
<evidence type="ECO:0000256" key="1">
    <source>
        <dbReference type="SAM" id="Phobius"/>
    </source>
</evidence>
<dbReference type="EMBL" id="POUA01000044">
    <property type="protein sequence ID" value="PZG51437.1"/>
    <property type="molecule type" value="Genomic_DNA"/>
</dbReference>
<accession>A0A2W2HZT3</accession>
<gene>
    <name evidence="2" type="ORF">C1I98_08650</name>
</gene>
<keyword evidence="3" id="KW-1185">Reference proteome</keyword>
<dbReference type="Proteomes" id="UP000248544">
    <property type="component" value="Unassembled WGS sequence"/>
</dbReference>
<feature type="transmembrane region" description="Helical" evidence="1">
    <location>
        <begin position="7"/>
        <end position="28"/>
    </location>
</feature>
<sequence>MQRFAQGFYGYVFAVVVCLGMVGIFLLITPTGRSEHIPQVDYTIDLSNARRTASYQVWAPAAAPKGWIPTSSRMVPSKGTVTWRLGFATASRAHVMLAQSDEKPLAEFADRMAGIARSEGTQQVGEATWERRFRPDKKQRSLVRVLPDATIVVTGTADWPELTALAASLKPQPAA</sequence>
<keyword evidence="1" id="KW-1133">Transmembrane helix</keyword>
<evidence type="ECO:0000313" key="2">
    <source>
        <dbReference type="EMBL" id="PZG51437.1"/>
    </source>
</evidence>
<dbReference type="Pfam" id="PF14030">
    <property type="entry name" value="DUF4245"/>
    <property type="match status" value="1"/>
</dbReference>
<evidence type="ECO:0000313" key="3">
    <source>
        <dbReference type="Proteomes" id="UP000248544"/>
    </source>
</evidence>
<comment type="caution">
    <text evidence="2">The sequence shown here is derived from an EMBL/GenBank/DDBJ whole genome shotgun (WGS) entry which is preliminary data.</text>
</comment>
<keyword evidence="1" id="KW-0472">Membrane</keyword>
<dbReference type="RefSeq" id="WP_111166553.1">
    <property type="nucleotide sequence ID" value="NZ_POUA01000044.1"/>
</dbReference>
<dbReference type="AlphaFoldDB" id="A0A2W2HZT3"/>
<proteinExistence type="predicted"/>